<accession>A0AAD2BXG9</accession>
<feature type="region of interest" description="Disordered" evidence="1">
    <location>
        <begin position="122"/>
        <end position="141"/>
    </location>
</feature>
<feature type="region of interest" description="Disordered" evidence="1">
    <location>
        <begin position="204"/>
        <end position="257"/>
    </location>
</feature>
<name>A0AAD2BXG9_9RALS</name>
<dbReference type="Proteomes" id="UP001190491">
    <property type="component" value="Unassembled WGS sequence"/>
</dbReference>
<protein>
    <submittedName>
        <fullName evidence="2">Uncharacterized protein</fullName>
    </submittedName>
</protein>
<proteinExistence type="predicted"/>
<organism evidence="2 3">
    <name type="scientific">Ralstonia flatus</name>
    <dbReference type="NCBI Taxonomy" id="3058601"/>
    <lineage>
        <taxon>Bacteria</taxon>
        <taxon>Pseudomonadati</taxon>
        <taxon>Pseudomonadota</taxon>
        <taxon>Betaproteobacteria</taxon>
        <taxon>Burkholderiales</taxon>
        <taxon>Burkholderiaceae</taxon>
        <taxon>Ralstonia</taxon>
    </lineage>
</organism>
<comment type="caution">
    <text evidence="2">The sequence shown here is derived from an EMBL/GenBank/DDBJ whole genome shotgun (WGS) entry which is preliminary data.</text>
</comment>
<gene>
    <name evidence="2" type="ORF">R77567_01633</name>
</gene>
<dbReference type="EMBL" id="CAUDKO010000003">
    <property type="protein sequence ID" value="CAJ0862274.1"/>
    <property type="molecule type" value="Genomic_DNA"/>
</dbReference>
<evidence type="ECO:0000313" key="3">
    <source>
        <dbReference type="Proteomes" id="UP001190491"/>
    </source>
</evidence>
<dbReference type="AlphaFoldDB" id="A0AAD2BXG9"/>
<sequence>MYDLTTSEATHSATSSPESASGRWHSAAQDGPTIDLFGPVPVRANLSARQAKALRLMTSGTSGLPSTGLSSSAALQRFLESRLQARTQILGSTLYRLTWKPWITDSGRSRFRLRASARRTSETVSTGWPTPAASDGSGGRIPSNPFAKVRPSGAKVSQTLSAAACLSGWPTPTTRNHKDGEECLNVPLNALLGRVVWLAGWPTPTAHNPGSPEDPSARERRGFNPGLTSTDAAHLAGWATPTANSNEGTVEAKEARRAALKAKWGGKTGNGMGLSMFEQAHPHAQPARLTASGEMLIGSSAGMESGGQLNPAHSRWLMGLPPEWDACAPTETRSTLSKRRSGAKQ</sequence>
<feature type="region of interest" description="Disordered" evidence="1">
    <location>
        <begin position="326"/>
        <end position="345"/>
    </location>
</feature>
<reference evidence="2" key="1">
    <citation type="submission" date="2023-07" db="EMBL/GenBank/DDBJ databases">
        <authorList>
            <person name="Peeters C."/>
        </authorList>
    </citation>
    <scope>NUCLEOTIDE SEQUENCE</scope>
    <source>
        <strain evidence="2">R-77567</strain>
    </source>
</reference>
<feature type="compositionally biased region" description="Basic residues" evidence="1">
    <location>
        <begin position="336"/>
        <end position="345"/>
    </location>
</feature>
<evidence type="ECO:0000256" key="1">
    <source>
        <dbReference type="SAM" id="MobiDB-lite"/>
    </source>
</evidence>
<feature type="region of interest" description="Disordered" evidence="1">
    <location>
        <begin position="1"/>
        <end position="28"/>
    </location>
</feature>
<feature type="compositionally biased region" description="Low complexity" evidence="1">
    <location>
        <begin position="1"/>
        <end position="21"/>
    </location>
</feature>
<evidence type="ECO:0000313" key="2">
    <source>
        <dbReference type="EMBL" id="CAJ0862274.1"/>
    </source>
</evidence>